<feature type="compositionally biased region" description="Basic and acidic residues" evidence="1">
    <location>
        <begin position="593"/>
        <end position="602"/>
    </location>
</feature>
<feature type="compositionally biased region" description="Basic and acidic residues" evidence="1">
    <location>
        <begin position="731"/>
        <end position="745"/>
    </location>
</feature>
<name>A0A9Q8L5H8_PASFU</name>
<dbReference type="EMBL" id="CP090163">
    <property type="protein sequence ID" value="UJO11194.1"/>
    <property type="molecule type" value="Genomic_DNA"/>
</dbReference>
<feature type="compositionally biased region" description="Pro residues" evidence="1">
    <location>
        <begin position="192"/>
        <end position="214"/>
    </location>
</feature>
<evidence type="ECO:0000256" key="1">
    <source>
        <dbReference type="SAM" id="MobiDB-lite"/>
    </source>
</evidence>
<dbReference type="GeneID" id="71981928"/>
<sequence length="765" mass="82359">MRQSPILEMEKSADSAERSRAASMTHDVAIRESAAPIPRSVDRSRHPSVPVNGPDRLHNDVWASAISRLQAQVSYNTGMLESHRRQFTDMEAAITRLHQEMTSMVVAINDVRAEVRSRPAAAEPSRHDPADLDVLALQLQRLTNRVNEIDGLNMQMDLVKNRMQRLEGGALEVAPVRRSTASQHEAHYHEAVPPPPTQHVPHHPPPVPHPPLPPMRTASINSPEANRPPPHTLDHQVSHGYRPSSESRPYPGETPAGPPPSQGPGIRPGESLPPPSALSGWRPADSFPPSGAGANAPGSRPHAMEAEAGRDGSSGWAAVNGNPAIKRPPQESRSPFGSPSIDGSKRQRLAPLMPNMPRSNYSDESHPHSQPPFAPAGTGNLSEASFGTRSRAPSDGAQSLAQPEHPTPASQLQHSFRFITSTSQLDGSDPWRQSSEREPHHTHPHVHGHHGHSHGHGHGPPHGHGRAGRGGRGGRGRGRGSRGGRGGAGATHHEPQEMGMTPEPEYASGRGSPANGIPEQPHSFSPDAAARGGIMRRGDSHIVAPPERQHEFPATPVQQPPSLDPYAAPADGPQTSSGKKTRTKPIRNAEGILIRKDGRPDMRSVSSANNLRKVHAKKEAERAEMEGTDEGDGITRSGTPTSAAAGENDNDGDHDDEASEEPSDTQERHRQLMNQLYSSNIGGPGRVAEQFFPRHHEDAQAQTESERQNREESTQGEDVVMKETNVAQAEARGEQSDVKRVDHGSVEQNGGGDDRKVVKQPPAAA</sequence>
<reference evidence="2" key="1">
    <citation type="submission" date="2021-12" db="EMBL/GenBank/DDBJ databases">
        <authorList>
            <person name="Zaccaron A."/>
            <person name="Stergiopoulos I."/>
        </authorList>
    </citation>
    <scope>NUCLEOTIDE SEQUENCE</scope>
    <source>
        <strain evidence="2">Race5_Kim</strain>
    </source>
</reference>
<feature type="compositionally biased region" description="Polar residues" evidence="1">
    <location>
        <begin position="408"/>
        <end position="426"/>
    </location>
</feature>
<feature type="compositionally biased region" description="Basic and acidic residues" evidence="1">
    <location>
        <begin position="692"/>
        <end position="713"/>
    </location>
</feature>
<gene>
    <name evidence="2" type="ORF">CLAFUR5_02050</name>
</gene>
<organism evidence="2 3">
    <name type="scientific">Passalora fulva</name>
    <name type="common">Tomato leaf mold</name>
    <name type="synonym">Cladosporium fulvum</name>
    <dbReference type="NCBI Taxonomy" id="5499"/>
    <lineage>
        <taxon>Eukaryota</taxon>
        <taxon>Fungi</taxon>
        <taxon>Dikarya</taxon>
        <taxon>Ascomycota</taxon>
        <taxon>Pezizomycotina</taxon>
        <taxon>Dothideomycetes</taxon>
        <taxon>Dothideomycetidae</taxon>
        <taxon>Mycosphaerellales</taxon>
        <taxon>Mycosphaerellaceae</taxon>
        <taxon>Fulvia</taxon>
    </lineage>
</organism>
<feature type="compositionally biased region" description="Polar residues" evidence="1">
    <location>
        <begin position="672"/>
        <end position="681"/>
    </location>
</feature>
<feature type="compositionally biased region" description="Polar residues" evidence="1">
    <location>
        <begin position="379"/>
        <end position="388"/>
    </location>
</feature>
<dbReference type="RefSeq" id="XP_047755560.1">
    <property type="nucleotide sequence ID" value="XM_047901198.1"/>
</dbReference>
<dbReference type="Proteomes" id="UP000756132">
    <property type="component" value="Chromosome 1"/>
</dbReference>
<protein>
    <submittedName>
        <fullName evidence="2">Uncharacterized protein</fullName>
    </submittedName>
</protein>
<feature type="compositionally biased region" description="Basic and acidic residues" evidence="1">
    <location>
        <begin position="8"/>
        <end position="20"/>
    </location>
</feature>
<proteinExistence type="predicted"/>
<dbReference type="OrthoDB" id="5396360at2759"/>
<feature type="compositionally biased region" description="Acidic residues" evidence="1">
    <location>
        <begin position="648"/>
        <end position="664"/>
    </location>
</feature>
<evidence type="ECO:0000313" key="3">
    <source>
        <dbReference type="Proteomes" id="UP000756132"/>
    </source>
</evidence>
<reference evidence="2" key="2">
    <citation type="journal article" date="2022" name="Microb. Genom.">
        <title>A chromosome-scale genome assembly of the tomato pathogen Cladosporium fulvum reveals a compartmentalized genome architecture and the presence of a dispensable chromosome.</title>
        <authorList>
            <person name="Zaccaron A.Z."/>
            <person name="Chen L.H."/>
            <person name="Samaras A."/>
            <person name="Stergiopoulos I."/>
        </authorList>
    </citation>
    <scope>NUCLEOTIDE SEQUENCE</scope>
    <source>
        <strain evidence="2">Race5_Kim</strain>
    </source>
</reference>
<dbReference type="AlphaFoldDB" id="A0A9Q8L5H8"/>
<evidence type="ECO:0000313" key="2">
    <source>
        <dbReference type="EMBL" id="UJO11194.1"/>
    </source>
</evidence>
<feature type="compositionally biased region" description="Basic residues" evidence="1">
    <location>
        <begin position="442"/>
        <end position="482"/>
    </location>
</feature>
<feature type="region of interest" description="Disordered" evidence="1">
    <location>
        <begin position="176"/>
        <end position="765"/>
    </location>
</feature>
<accession>A0A9Q8L5H8</accession>
<feature type="region of interest" description="Disordered" evidence="1">
    <location>
        <begin position="1"/>
        <end position="53"/>
    </location>
</feature>
<dbReference type="KEGG" id="ffu:CLAFUR5_02050"/>
<keyword evidence="3" id="KW-1185">Reference proteome</keyword>